<dbReference type="Gene3D" id="2.60.120.10">
    <property type="entry name" value="Jelly Rolls"/>
    <property type="match status" value="1"/>
</dbReference>
<dbReference type="OrthoDB" id="9806359at2"/>
<name>A0A6N8DST9_RHOAC</name>
<dbReference type="EMBL" id="WNKS01000019">
    <property type="protein sequence ID" value="MTV32595.1"/>
    <property type="molecule type" value="Genomic_DNA"/>
</dbReference>
<sequence length="115" mass="12995">MTETVKPWGRELLIVANERYALKDIFIKAGTRSSLQYHERKLETILLLSGRLTLESGTGDGPYATRDYTAGESYSISPGMHHRVTAQEDTRLIEVSTPELDDVVRIHDDYGRARS</sequence>
<dbReference type="AlphaFoldDB" id="A0A6N8DST9"/>
<dbReference type="InterPro" id="IPR014710">
    <property type="entry name" value="RmlC-like_jellyroll"/>
</dbReference>
<evidence type="ECO:0000259" key="1">
    <source>
        <dbReference type="Pfam" id="PF07883"/>
    </source>
</evidence>
<dbReference type="SUPFAM" id="SSF51182">
    <property type="entry name" value="RmlC-like cupins"/>
    <property type="match status" value="1"/>
</dbReference>
<proteinExistence type="predicted"/>
<dbReference type="Pfam" id="PF07883">
    <property type="entry name" value="Cupin_2"/>
    <property type="match status" value="1"/>
</dbReference>
<dbReference type="Proteomes" id="UP000439113">
    <property type="component" value="Unassembled WGS sequence"/>
</dbReference>
<protein>
    <submittedName>
        <fullName evidence="2">Cupin domain-containing protein</fullName>
    </submittedName>
</protein>
<comment type="caution">
    <text evidence="2">The sequence shown here is derived from an EMBL/GenBank/DDBJ whole genome shotgun (WGS) entry which is preliminary data.</text>
</comment>
<accession>A0A6N8DST9</accession>
<organism evidence="2 3">
    <name type="scientific">Rhodoblastus acidophilus</name>
    <name type="common">Rhodopseudomonas acidophila</name>
    <dbReference type="NCBI Taxonomy" id="1074"/>
    <lineage>
        <taxon>Bacteria</taxon>
        <taxon>Pseudomonadati</taxon>
        <taxon>Pseudomonadota</taxon>
        <taxon>Alphaproteobacteria</taxon>
        <taxon>Hyphomicrobiales</taxon>
        <taxon>Rhodoblastaceae</taxon>
        <taxon>Rhodoblastus</taxon>
    </lineage>
</organism>
<evidence type="ECO:0000313" key="3">
    <source>
        <dbReference type="Proteomes" id="UP000439113"/>
    </source>
</evidence>
<dbReference type="InterPro" id="IPR013096">
    <property type="entry name" value="Cupin_2"/>
</dbReference>
<gene>
    <name evidence="2" type="ORF">GJ654_16535</name>
</gene>
<dbReference type="InterPro" id="IPR011051">
    <property type="entry name" value="RmlC_Cupin_sf"/>
</dbReference>
<reference evidence="2 3" key="1">
    <citation type="submission" date="2019-11" db="EMBL/GenBank/DDBJ databases">
        <title>Whole-genome sequence of a Rhodoblastus acidophilus DSM 142.</title>
        <authorList>
            <person name="Kyndt J.A."/>
            <person name="Meyer T.E."/>
        </authorList>
    </citation>
    <scope>NUCLEOTIDE SEQUENCE [LARGE SCALE GENOMIC DNA]</scope>
    <source>
        <strain evidence="2 3">DSM 142</strain>
    </source>
</reference>
<feature type="domain" description="Cupin type-2" evidence="1">
    <location>
        <begin position="27"/>
        <end position="92"/>
    </location>
</feature>
<dbReference type="RefSeq" id="WP_155447285.1">
    <property type="nucleotide sequence ID" value="NZ_JAOQNR010000018.1"/>
</dbReference>
<evidence type="ECO:0000313" key="2">
    <source>
        <dbReference type="EMBL" id="MTV32595.1"/>
    </source>
</evidence>